<dbReference type="RefSeq" id="WP_074204706.1">
    <property type="nucleotide sequence ID" value="NZ_FSQW01000001.1"/>
</dbReference>
<feature type="compositionally biased region" description="Basic residues" evidence="1">
    <location>
        <begin position="172"/>
        <end position="189"/>
    </location>
</feature>
<keyword evidence="2" id="KW-0732">Signal</keyword>
<evidence type="ECO:0000313" key="3">
    <source>
        <dbReference type="EMBL" id="SIN68912.1"/>
    </source>
</evidence>
<feature type="region of interest" description="Disordered" evidence="1">
    <location>
        <begin position="45"/>
        <end position="68"/>
    </location>
</feature>
<sequence length="189" mass="21302">MKHAMLLPLLAIAVAAPVTAQEQTRTVTIDTPRVEGERIITRDREAGTLDRNSELTRKSDGATATSDYNRTRTENGWVASGAQTDFQGRTRSFDYERERTENGFRANGTATGRNGETYNYDAGRRRTENGYVAGRRLQNSDGDTLYSRRVKAKRTENGVSRTVKTNRAAGFKPKRIKPLRPKNLRPRRP</sequence>
<dbReference type="OrthoDB" id="7594482at2"/>
<evidence type="ECO:0000313" key="4">
    <source>
        <dbReference type="Proteomes" id="UP000185192"/>
    </source>
</evidence>
<proteinExistence type="predicted"/>
<evidence type="ECO:0000256" key="2">
    <source>
        <dbReference type="SAM" id="SignalP"/>
    </source>
</evidence>
<dbReference type="Proteomes" id="UP000185192">
    <property type="component" value="Unassembled WGS sequence"/>
</dbReference>
<evidence type="ECO:0008006" key="5">
    <source>
        <dbReference type="Google" id="ProtNLM"/>
    </source>
</evidence>
<gene>
    <name evidence="3" type="ORF">SAMN02745824_1841</name>
</gene>
<dbReference type="EMBL" id="FSQW01000001">
    <property type="protein sequence ID" value="SIN68912.1"/>
    <property type="molecule type" value="Genomic_DNA"/>
</dbReference>
<evidence type="ECO:0000256" key="1">
    <source>
        <dbReference type="SAM" id="MobiDB-lite"/>
    </source>
</evidence>
<keyword evidence="4" id="KW-1185">Reference proteome</keyword>
<dbReference type="AlphaFoldDB" id="A0A1N6DDR0"/>
<feature type="chain" id="PRO_5009935451" description="YD repeat-containing protein" evidence="2">
    <location>
        <begin position="21"/>
        <end position="189"/>
    </location>
</feature>
<feature type="compositionally biased region" description="Basic and acidic residues" evidence="1">
    <location>
        <begin position="45"/>
        <end position="60"/>
    </location>
</feature>
<protein>
    <recommendedName>
        <fullName evidence="5">YD repeat-containing protein</fullName>
    </recommendedName>
</protein>
<organism evidence="3 4">
    <name type="scientific">Parasphingorhabdus marina DSM 22363</name>
    <dbReference type="NCBI Taxonomy" id="1123272"/>
    <lineage>
        <taxon>Bacteria</taxon>
        <taxon>Pseudomonadati</taxon>
        <taxon>Pseudomonadota</taxon>
        <taxon>Alphaproteobacteria</taxon>
        <taxon>Sphingomonadales</taxon>
        <taxon>Sphingomonadaceae</taxon>
        <taxon>Parasphingorhabdus</taxon>
    </lineage>
</organism>
<feature type="signal peptide" evidence="2">
    <location>
        <begin position="1"/>
        <end position="20"/>
    </location>
</feature>
<name>A0A1N6DDR0_9SPHN</name>
<feature type="region of interest" description="Disordered" evidence="1">
    <location>
        <begin position="152"/>
        <end position="189"/>
    </location>
</feature>
<reference evidence="4" key="1">
    <citation type="submission" date="2016-11" db="EMBL/GenBank/DDBJ databases">
        <authorList>
            <person name="Varghese N."/>
            <person name="Submissions S."/>
        </authorList>
    </citation>
    <scope>NUCLEOTIDE SEQUENCE [LARGE SCALE GENOMIC DNA]</scope>
    <source>
        <strain evidence="4">DSM 22363</strain>
    </source>
</reference>
<dbReference type="STRING" id="1123272.SAMN02745824_1841"/>
<accession>A0A1N6DDR0</accession>